<protein>
    <submittedName>
        <fullName evidence="1">Uncharacterized protein</fullName>
    </submittedName>
</protein>
<name>A0A2S8BBW5_9MYCO</name>
<organism evidence="1 2">
    <name type="scientific">Mycobacterium talmoniae</name>
    <dbReference type="NCBI Taxonomy" id="1858794"/>
    <lineage>
        <taxon>Bacteria</taxon>
        <taxon>Bacillati</taxon>
        <taxon>Actinomycetota</taxon>
        <taxon>Actinomycetes</taxon>
        <taxon>Mycobacteriales</taxon>
        <taxon>Mycobacteriaceae</taxon>
        <taxon>Mycobacterium</taxon>
    </lineage>
</organism>
<dbReference type="Proteomes" id="UP000238296">
    <property type="component" value="Unassembled WGS sequence"/>
</dbReference>
<sequence>MRLTPHNSGDVAGWTDQLQQQFIANFRRYVSGQPLHNVVDKHRGYAPTG</sequence>
<dbReference type="Gene3D" id="3.40.50.720">
    <property type="entry name" value="NAD(P)-binding Rossmann-like Domain"/>
    <property type="match status" value="2"/>
</dbReference>
<evidence type="ECO:0000313" key="1">
    <source>
        <dbReference type="EMBL" id="PQM44148.1"/>
    </source>
</evidence>
<accession>A0A2S8BBW5</accession>
<comment type="caution">
    <text evidence="1">The sequence shown here is derived from an EMBL/GenBank/DDBJ whole genome shotgun (WGS) entry which is preliminary data.</text>
</comment>
<reference evidence="1 2" key="1">
    <citation type="journal article" date="2017" name="Int. J. Syst. Evol. Microbiol.">
        <title>Mycobacterium talmoniae sp. nov., a slowly growing mycobacterium isolated from human respiratory samples.</title>
        <authorList>
            <person name="Davidson R.M."/>
            <person name="DeGroote M.A."/>
            <person name="Marola J.L."/>
            <person name="Buss S."/>
            <person name="Jones V."/>
            <person name="McNeil M.R."/>
            <person name="Freifeld A.G."/>
            <person name="Elaine Epperson L."/>
            <person name="Hasan N.A."/>
            <person name="Jackson M."/>
            <person name="Iwen P.C."/>
            <person name="Salfinger M."/>
            <person name="Strong M."/>
        </authorList>
    </citation>
    <scope>NUCLEOTIDE SEQUENCE [LARGE SCALE GENOMIC DNA]</scope>
    <source>
        <strain evidence="1 2">ATCC BAA-2683</strain>
    </source>
</reference>
<proteinExistence type="predicted"/>
<gene>
    <name evidence="1" type="ORF">C1Y40_05693</name>
</gene>
<evidence type="ECO:0000313" key="2">
    <source>
        <dbReference type="Proteomes" id="UP000238296"/>
    </source>
</evidence>
<dbReference type="EMBL" id="PPEA01000946">
    <property type="protein sequence ID" value="PQM44148.1"/>
    <property type="molecule type" value="Genomic_DNA"/>
</dbReference>
<dbReference type="AlphaFoldDB" id="A0A2S8BBW5"/>